<sequence length="254" mass="29133">MKDIQIGLQLFSLREETVKDFTGTLEKVANLGYKGVEFAGYGGLSAKELKSVLEHLGLKAASSHVALPLLENELDQVIEFQQVIGNRHVACPFLPPERRTKESYYELINILNDAGRKCYEAGITLSYHNHDFELIELENEIKPLELLLEKTNPDWVKAEFDVYWLTKAGEDPVEWLKRFEGRTPLLHLKDMTTDDEKFFAELGTGGVNLEEIIQHGEKANVEWFIVEQDQSRRKPLESIEISINYLKNKFVQPV</sequence>
<dbReference type="Proteomes" id="UP000310334">
    <property type="component" value="Unassembled WGS sequence"/>
</dbReference>
<organism evidence="2 3">
    <name type="scientific">Metabacillus sediminilitoris</name>
    <dbReference type="NCBI Taxonomy" id="2567941"/>
    <lineage>
        <taxon>Bacteria</taxon>
        <taxon>Bacillati</taxon>
        <taxon>Bacillota</taxon>
        <taxon>Bacilli</taxon>
        <taxon>Bacillales</taxon>
        <taxon>Bacillaceae</taxon>
        <taxon>Metabacillus</taxon>
    </lineage>
</organism>
<feature type="domain" description="Xylose isomerase-like TIM barrel" evidence="1">
    <location>
        <begin position="25"/>
        <end position="248"/>
    </location>
</feature>
<dbReference type="Pfam" id="PF01261">
    <property type="entry name" value="AP_endonuc_2"/>
    <property type="match status" value="1"/>
</dbReference>
<name>A0A4S4BUM3_9BACI</name>
<dbReference type="EMBL" id="SSNT01000011">
    <property type="protein sequence ID" value="THF78650.1"/>
    <property type="molecule type" value="Genomic_DNA"/>
</dbReference>
<dbReference type="RefSeq" id="WP_136355582.1">
    <property type="nucleotide sequence ID" value="NZ_CP046266.1"/>
</dbReference>
<accession>A0A4S4BUM3</accession>
<dbReference type="SUPFAM" id="SSF51658">
    <property type="entry name" value="Xylose isomerase-like"/>
    <property type="match status" value="1"/>
</dbReference>
<keyword evidence="3" id="KW-1185">Reference proteome</keyword>
<comment type="caution">
    <text evidence="2">The sequence shown here is derived from an EMBL/GenBank/DDBJ whole genome shotgun (WGS) entry which is preliminary data.</text>
</comment>
<dbReference type="Gene3D" id="3.20.20.150">
    <property type="entry name" value="Divalent-metal-dependent TIM barrel enzymes"/>
    <property type="match status" value="1"/>
</dbReference>
<dbReference type="AlphaFoldDB" id="A0A4S4BUM3"/>
<keyword evidence="2" id="KW-0413">Isomerase</keyword>
<evidence type="ECO:0000313" key="2">
    <source>
        <dbReference type="EMBL" id="THF78650.1"/>
    </source>
</evidence>
<proteinExistence type="predicted"/>
<dbReference type="PANTHER" id="PTHR12110">
    <property type="entry name" value="HYDROXYPYRUVATE ISOMERASE"/>
    <property type="match status" value="1"/>
</dbReference>
<gene>
    <name evidence="2" type="ORF">E6W99_15930</name>
</gene>
<dbReference type="OrthoDB" id="9798407at2"/>
<reference evidence="2 3" key="1">
    <citation type="submission" date="2019-04" db="EMBL/GenBank/DDBJ databases">
        <title>Bacillus sediminilitoris sp. nov., isolated from a tidal flat sediment on the East China Sea.</title>
        <authorList>
            <person name="Wei Y."/>
            <person name="Mao H."/>
            <person name="Fang J."/>
        </authorList>
    </citation>
    <scope>NUCLEOTIDE SEQUENCE [LARGE SCALE GENOMIC DNA]</scope>
    <source>
        <strain evidence="2 3">DSL-17</strain>
    </source>
</reference>
<dbReference type="GO" id="GO:0016853">
    <property type="term" value="F:isomerase activity"/>
    <property type="evidence" value="ECO:0007669"/>
    <property type="project" value="UniProtKB-KW"/>
</dbReference>
<dbReference type="InterPro" id="IPR036237">
    <property type="entry name" value="Xyl_isomerase-like_sf"/>
</dbReference>
<evidence type="ECO:0000259" key="1">
    <source>
        <dbReference type="Pfam" id="PF01261"/>
    </source>
</evidence>
<dbReference type="InterPro" id="IPR013022">
    <property type="entry name" value="Xyl_isomerase-like_TIM-brl"/>
</dbReference>
<protein>
    <submittedName>
        <fullName evidence="2">Sugar phosphate isomerase/epimerase</fullName>
    </submittedName>
</protein>
<evidence type="ECO:0000313" key="3">
    <source>
        <dbReference type="Proteomes" id="UP000310334"/>
    </source>
</evidence>
<dbReference type="PANTHER" id="PTHR12110:SF41">
    <property type="entry name" value="INOSOSE DEHYDRATASE"/>
    <property type="match status" value="1"/>
</dbReference>
<dbReference type="InterPro" id="IPR050312">
    <property type="entry name" value="IolE/XylAMocC-like"/>
</dbReference>